<dbReference type="SUPFAM" id="SSF51294">
    <property type="entry name" value="Hedgehog/intein (Hint) domain"/>
    <property type="match status" value="1"/>
</dbReference>
<dbReference type="Proteomes" id="UP000054935">
    <property type="component" value="Unassembled WGS sequence"/>
</dbReference>
<feature type="region of interest" description="Disordered" evidence="1">
    <location>
        <begin position="89"/>
        <end position="109"/>
    </location>
</feature>
<dbReference type="STRING" id="441103.TRN7648_00058"/>
<reference evidence="3 4" key="1">
    <citation type="submission" date="2015-09" db="EMBL/GenBank/DDBJ databases">
        <authorList>
            <consortium name="Swine Surveillance"/>
        </authorList>
    </citation>
    <scope>NUCLEOTIDE SEQUENCE [LARGE SCALE GENOMIC DNA]</scope>
    <source>
        <strain evidence="3 4">CECT 7648</strain>
    </source>
</reference>
<proteinExistence type="predicted"/>
<gene>
    <name evidence="3" type="ORF">TRN7648_00058</name>
</gene>
<organism evidence="3 4">
    <name type="scientific">Tropicibacter naphthalenivorans</name>
    <dbReference type="NCBI Taxonomy" id="441103"/>
    <lineage>
        <taxon>Bacteria</taxon>
        <taxon>Pseudomonadati</taxon>
        <taxon>Pseudomonadota</taxon>
        <taxon>Alphaproteobacteria</taxon>
        <taxon>Rhodobacterales</taxon>
        <taxon>Roseobacteraceae</taxon>
        <taxon>Tropicibacter</taxon>
    </lineage>
</organism>
<dbReference type="NCBIfam" id="NF038133">
    <property type="entry name" value="choice_anch_L"/>
    <property type="match status" value="1"/>
</dbReference>
<dbReference type="Gene3D" id="2.170.16.10">
    <property type="entry name" value="Hedgehog/Intein (Hint) domain"/>
    <property type="match status" value="1"/>
</dbReference>
<dbReference type="InterPro" id="IPR028992">
    <property type="entry name" value="Hedgehog/Intein_dom"/>
</dbReference>
<accession>A0A0P1GKM7</accession>
<name>A0A0P1GKM7_9RHOB</name>
<dbReference type="Pfam" id="PF13403">
    <property type="entry name" value="Hint_2"/>
    <property type="match status" value="1"/>
</dbReference>
<dbReference type="InterPro" id="IPR049804">
    <property type="entry name" value="Choice_anch_L"/>
</dbReference>
<evidence type="ECO:0000259" key="2">
    <source>
        <dbReference type="Pfam" id="PF13403"/>
    </source>
</evidence>
<dbReference type="EMBL" id="CYSE01000001">
    <property type="protein sequence ID" value="CUH74739.1"/>
    <property type="molecule type" value="Genomic_DNA"/>
</dbReference>
<evidence type="ECO:0000256" key="1">
    <source>
        <dbReference type="SAM" id="MobiDB-lite"/>
    </source>
</evidence>
<dbReference type="AlphaFoldDB" id="A0A0P1GKM7"/>
<evidence type="ECO:0000313" key="3">
    <source>
        <dbReference type="EMBL" id="CUH74739.1"/>
    </source>
</evidence>
<dbReference type="OrthoDB" id="6305173at2"/>
<sequence length="543" mass="57314">MVAPSELAINTSASAVQMAEAIFGDGVTVVSASYTGAAQSSGIYSGGYSTSPGVTPADSGVILSTGQVQDFTNSAGTGGGGGGGWWGWWQNQNSTNSNQQTNTSTNTSGPDGLADFDQAAGADTFDASFIDVDFIPTGDVMTMQFVFASEEYPEYTTSLYQDFVGVWVNGVQVDVGFGDGDVDPGNLNEGANENLYVDNTADQYNTEMDGFTVTMTLTIPVVADQVNSIRIGIADVLDANYDSNLLIGANTVQTTIVAMQDEISVNPVGARTFDALANDLNDTGGVLTITHINDVPVVAGDTVTLTTGQVITLNPDGTMSVLGDGDEETINYTYTVQSSTGQTDVGVVTVNSVPCFVAGTMIDTPEGTCPVHMLEPGDLVLTRDNGPQPVRWIGSRVVEAKGDMAPVRIAGGALGDHRTIMVSPQHRVLVQDIMAHLMFEEPEVLACAKYLVNGQSIRVVEGGQVEYVHLLFDQHEIIRANGLLSESFLPGPQTSSVFEQQTVAEITQLFPQLDPETGSGYGPPARRILKKHEAAVLRRGQVA</sequence>
<evidence type="ECO:0000313" key="4">
    <source>
        <dbReference type="Proteomes" id="UP000054935"/>
    </source>
</evidence>
<protein>
    <recommendedName>
        <fullName evidence="2">Hedgehog/Intein (Hint) domain-containing protein</fullName>
    </recommendedName>
</protein>
<keyword evidence="4" id="KW-1185">Reference proteome</keyword>
<dbReference type="InterPro" id="IPR036844">
    <property type="entry name" value="Hint_dom_sf"/>
</dbReference>
<feature type="domain" description="Hedgehog/Intein (Hint)" evidence="2">
    <location>
        <begin position="354"/>
        <end position="491"/>
    </location>
</feature>